<feature type="region of interest" description="Disordered" evidence="2">
    <location>
        <begin position="117"/>
        <end position="142"/>
    </location>
</feature>
<evidence type="ECO:0000256" key="1">
    <source>
        <dbReference type="ARBA" id="ARBA00012493"/>
    </source>
</evidence>
<dbReference type="InterPro" id="IPR050951">
    <property type="entry name" value="Retrovirus_Pol_polyprotein"/>
</dbReference>
<dbReference type="InterPro" id="IPR041588">
    <property type="entry name" value="Integrase_H2C2"/>
</dbReference>
<protein>
    <recommendedName>
        <fullName evidence="1">RNA-directed DNA polymerase</fullName>
        <ecNumber evidence="1">2.7.7.49</ecNumber>
    </recommendedName>
</protein>
<organism evidence="4 5">
    <name type="scientific">Aedes albopictus</name>
    <name type="common">Asian tiger mosquito</name>
    <name type="synonym">Stegomyia albopicta</name>
    <dbReference type="NCBI Taxonomy" id="7160"/>
    <lineage>
        <taxon>Eukaryota</taxon>
        <taxon>Metazoa</taxon>
        <taxon>Ecdysozoa</taxon>
        <taxon>Arthropoda</taxon>
        <taxon>Hexapoda</taxon>
        <taxon>Insecta</taxon>
        <taxon>Pterygota</taxon>
        <taxon>Neoptera</taxon>
        <taxon>Endopterygota</taxon>
        <taxon>Diptera</taxon>
        <taxon>Nematocera</taxon>
        <taxon>Culicoidea</taxon>
        <taxon>Culicidae</taxon>
        <taxon>Culicinae</taxon>
        <taxon>Aedini</taxon>
        <taxon>Aedes</taxon>
        <taxon>Stegomyia</taxon>
    </lineage>
</organism>
<dbReference type="EnsemblMetazoa" id="AALFPA23_000501.R38105">
    <property type="protein sequence ID" value="AALFPA23_000501.P38105"/>
    <property type="gene ID" value="AALFPA23_000501"/>
</dbReference>
<dbReference type="EC" id="2.7.7.49" evidence="1"/>
<dbReference type="Proteomes" id="UP000069940">
    <property type="component" value="Unassembled WGS sequence"/>
</dbReference>
<dbReference type="SUPFAM" id="SSF53098">
    <property type="entry name" value="Ribonuclease H-like"/>
    <property type="match status" value="1"/>
</dbReference>
<evidence type="ECO:0000313" key="5">
    <source>
        <dbReference type="Proteomes" id="UP000069940"/>
    </source>
</evidence>
<dbReference type="Gene3D" id="3.30.420.10">
    <property type="entry name" value="Ribonuclease H-like superfamily/Ribonuclease H"/>
    <property type="match status" value="1"/>
</dbReference>
<evidence type="ECO:0000259" key="3">
    <source>
        <dbReference type="PROSITE" id="PS50994"/>
    </source>
</evidence>
<name>A0ABM1XKG8_AEDAL</name>
<dbReference type="PANTHER" id="PTHR37984:SF5">
    <property type="entry name" value="PROTEIN NYNRIN-LIKE"/>
    <property type="match status" value="1"/>
</dbReference>
<reference evidence="5" key="1">
    <citation type="journal article" date="2015" name="Proc. Natl. Acad. Sci. U.S.A.">
        <title>Genome sequence of the Asian Tiger mosquito, Aedes albopictus, reveals insights into its biology, genetics, and evolution.</title>
        <authorList>
            <person name="Chen X.G."/>
            <person name="Jiang X."/>
            <person name="Gu J."/>
            <person name="Xu M."/>
            <person name="Wu Y."/>
            <person name="Deng Y."/>
            <person name="Zhang C."/>
            <person name="Bonizzoni M."/>
            <person name="Dermauw W."/>
            <person name="Vontas J."/>
            <person name="Armbruster P."/>
            <person name="Huang X."/>
            <person name="Yang Y."/>
            <person name="Zhang H."/>
            <person name="He W."/>
            <person name="Peng H."/>
            <person name="Liu Y."/>
            <person name="Wu K."/>
            <person name="Chen J."/>
            <person name="Lirakis M."/>
            <person name="Topalis P."/>
            <person name="Van Leeuwen T."/>
            <person name="Hall A.B."/>
            <person name="Jiang X."/>
            <person name="Thorpe C."/>
            <person name="Mueller R.L."/>
            <person name="Sun C."/>
            <person name="Waterhouse R.M."/>
            <person name="Yan G."/>
            <person name="Tu Z.J."/>
            <person name="Fang X."/>
            <person name="James A.A."/>
        </authorList>
    </citation>
    <scope>NUCLEOTIDE SEQUENCE [LARGE SCALE GENOMIC DNA]</scope>
    <source>
        <strain evidence="5">Foshan</strain>
    </source>
</reference>
<dbReference type="InterPro" id="IPR012337">
    <property type="entry name" value="RNaseH-like_sf"/>
</dbReference>
<dbReference type="Gene3D" id="1.10.340.70">
    <property type="match status" value="1"/>
</dbReference>
<feature type="domain" description="Integrase catalytic" evidence="3">
    <location>
        <begin position="78"/>
        <end position="142"/>
    </location>
</feature>
<dbReference type="PROSITE" id="PS50994">
    <property type="entry name" value="INTEGRASE"/>
    <property type="match status" value="1"/>
</dbReference>
<sequence length="142" mass="16561">MKQLARRIVYWFGLNKDVEDYVKACVICHQMTAISKKAPYSRWIPTTKPFSRIHADFFHFDRKVFLVVVDSFTKWIELEYMRFGLPDVVVTDGGPPFNSDKFVTFLENQGILVMKSPPYHPESNGQAERTVRGSDKKIKKKE</sequence>
<proteinExistence type="predicted"/>
<dbReference type="InterPro" id="IPR036397">
    <property type="entry name" value="RNaseH_sf"/>
</dbReference>
<evidence type="ECO:0000256" key="2">
    <source>
        <dbReference type="SAM" id="MobiDB-lite"/>
    </source>
</evidence>
<dbReference type="RefSeq" id="XP_062704137.1">
    <property type="nucleotide sequence ID" value="XM_062848153.1"/>
</dbReference>
<dbReference type="PANTHER" id="PTHR37984">
    <property type="entry name" value="PROTEIN CBG26694"/>
    <property type="match status" value="1"/>
</dbReference>
<keyword evidence="5" id="KW-1185">Reference proteome</keyword>
<dbReference type="InterPro" id="IPR001584">
    <property type="entry name" value="Integrase_cat-core"/>
</dbReference>
<evidence type="ECO:0000313" key="4">
    <source>
        <dbReference type="EnsemblMetazoa" id="AALFPA23_000501.P38105"/>
    </source>
</evidence>
<accession>A0ABM1XKG8</accession>
<dbReference type="Pfam" id="PF17921">
    <property type="entry name" value="Integrase_H2C2"/>
    <property type="match status" value="1"/>
</dbReference>
<dbReference type="GeneID" id="134286527"/>
<reference evidence="4" key="2">
    <citation type="submission" date="2025-05" db="UniProtKB">
        <authorList>
            <consortium name="EnsemblMetazoa"/>
        </authorList>
    </citation>
    <scope>IDENTIFICATION</scope>
    <source>
        <strain evidence="4">Foshan</strain>
    </source>
</reference>